<organism evidence="1 2">
    <name type="scientific">Capnocytophaga stomatis</name>
    <dbReference type="NCBI Taxonomy" id="1848904"/>
    <lineage>
        <taxon>Bacteria</taxon>
        <taxon>Pseudomonadati</taxon>
        <taxon>Bacteroidota</taxon>
        <taxon>Flavobacteriia</taxon>
        <taxon>Flavobacteriales</taxon>
        <taxon>Flavobacteriaceae</taxon>
        <taxon>Capnocytophaga</taxon>
    </lineage>
</organism>
<reference evidence="2" key="1">
    <citation type="submission" date="2017-06" db="EMBL/GenBank/DDBJ databases">
        <title>Capnocytophaga spp. assemblies.</title>
        <authorList>
            <person name="Gulvik C.A."/>
        </authorList>
    </citation>
    <scope>NUCLEOTIDE SEQUENCE [LARGE SCALE GENOMIC DNA]</scope>
    <source>
        <strain evidence="2">H2177</strain>
    </source>
</reference>
<evidence type="ECO:0000313" key="1">
    <source>
        <dbReference type="EMBL" id="ATA90317.1"/>
    </source>
</evidence>
<accession>A0A250G2A4</accession>
<proteinExistence type="predicted"/>
<dbReference type="Proteomes" id="UP000217348">
    <property type="component" value="Chromosome"/>
</dbReference>
<dbReference type="EMBL" id="CP022387">
    <property type="protein sequence ID" value="ATA90317.1"/>
    <property type="molecule type" value="Genomic_DNA"/>
</dbReference>
<dbReference type="KEGG" id="csto:CGC58_11595"/>
<dbReference type="AlphaFoldDB" id="A0A250G2A4"/>
<gene>
    <name evidence="1" type="ORF">CGC58_11595</name>
</gene>
<evidence type="ECO:0000313" key="2">
    <source>
        <dbReference type="Proteomes" id="UP000217348"/>
    </source>
</evidence>
<protein>
    <submittedName>
        <fullName evidence="1">Uncharacterized protein</fullName>
    </submittedName>
</protein>
<sequence length="124" mass="14416">MVEFYENEYVTIIEDEVKNEIRNQIISKSEEKIKEKADAIKKNASSKKVQPIALTRVDKVSFQQKYKSYADAFKGSVSDGKCAINGKKYRYITIIFPKNRLKNNELRTGKTILLFGRRFTSLLR</sequence>
<name>A0A250G2A4_9FLAO</name>
<dbReference type="RefSeq" id="WP_095896859.1">
    <property type="nucleotide sequence ID" value="NZ_CP022387.1"/>
</dbReference>